<keyword evidence="2" id="KW-0238">DNA-binding</keyword>
<dbReference type="PANTHER" id="PTHR30055">
    <property type="entry name" value="HTH-TYPE TRANSCRIPTIONAL REGULATOR RUTR"/>
    <property type="match status" value="1"/>
</dbReference>
<evidence type="ECO:0000256" key="3">
    <source>
        <dbReference type="ARBA" id="ARBA00023163"/>
    </source>
</evidence>
<dbReference type="Gene3D" id="1.10.357.10">
    <property type="entry name" value="Tetracycline Repressor, domain 2"/>
    <property type="match status" value="1"/>
</dbReference>
<name>A0A6J7KM84_9ZZZZ</name>
<dbReference type="SUPFAM" id="SSF46689">
    <property type="entry name" value="Homeodomain-like"/>
    <property type="match status" value="1"/>
</dbReference>
<protein>
    <submittedName>
        <fullName evidence="5">Unannotated protein</fullName>
    </submittedName>
</protein>
<feature type="domain" description="HTH tetR-type" evidence="4">
    <location>
        <begin position="38"/>
        <end position="98"/>
    </location>
</feature>
<accession>A0A6J7KM84</accession>
<dbReference type="PROSITE" id="PS50977">
    <property type="entry name" value="HTH_TETR_2"/>
    <property type="match status" value="1"/>
</dbReference>
<evidence type="ECO:0000256" key="1">
    <source>
        <dbReference type="ARBA" id="ARBA00023015"/>
    </source>
</evidence>
<dbReference type="GO" id="GO:0003700">
    <property type="term" value="F:DNA-binding transcription factor activity"/>
    <property type="evidence" value="ECO:0007669"/>
    <property type="project" value="TreeGrafter"/>
</dbReference>
<keyword evidence="3" id="KW-0804">Transcription</keyword>
<dbReference type="SUPFAM" id="SSF48498">
    <property type="entry name" value="Tetracyclin repressor-like, C-terminal domain"/>
    <property type="match status" value="1"/>
</dbReference>
<gene>
    <name evidence="5" type="ORF">UFOPK3789_00927</name>
</gene>
<proteinExistence type="predicted"/>
<sequence length="227" mass="24874">MTSGELLHRMPPTQDGARDPFKVQDLALDGRAIGERGSRTRSRILTSTATILEAVGINDLRVVDIARSVGCSPATFYQYFRDSSDAVLALAEQVGEETIPLGAEMRVDWRGPDGVAAARRMVDGFVRYWDAHRAVLRTRNLAAQEGDQRFREVRNRALRPLTEGLALMISESPGEGSKELTPYAAAAALVAMLERMAEFHSDLEGYGASRDDVVTTTALIIHSTVTR</sequence>
<dbReference type="Gene3D" id="1.10.10.60">
    <property type="entry name" value="Homeodomain-like"/>
    <property type="match status" value="1"/>
</dbReference>
<evidence type="ECO:0000313" key="5">
    <source>
        <dbReference type="EMBL" id="CAB4954994.1"/>
    </source>
</evidence>
<dbReference type="InterPro" id="IPR011075">
    <property type="entry name" value="TetR_C"/>
</dbReference>
<dbReference type="AlphaFoldDB" id="A0A6J7KM84"/>
<evidence type="ECO:0000256" key="2">
    <source>
        <dbReference type="ARBA" id="ARBA00023125"/>
    </source>
</evidence>
<dbReference type="PANTHER" id="PTHR30055:SF234">
    <property type="entry name" value="HTH-TYPE TRANSCRIPTIONAL REGULATOR BETI"/>
    <property type="match status" value="1"/>
</dbReference>
<dbReference type="InterPro" id="IPR001647">
    <property type="entry name" value="HTH_TetR"/>
</dbReference>
<dbReference type="InterPro" id="IPR036271">
    <property type="entry name" value="Tet_transcr_reg_TetR-rel_C_sf"/>
</dbReference>
<evidence type="ECO:0000259" key="4">
    <source>
        <dbReference type="PROSITE" id="PS50977"/>
    </source>
</evidence>
<dbReference type="Pfam" id="PF19352">
    <property type="entry name" value="TetR_C_38"/>
    <property type="match status" value="1"/>
</dbReference>
<reference evidence="5" key="1">
    <citation type="submission" date="2020-05" db="EMBL/GenBank/DDBJ databases">
        <authorList>
            <person name="Chiriac C."/>
            <person name="Salcher M."/>
            <person name="Ghai R."/>
            <person name="Kavagutti S V."/>
        </authorList>
    </citation>
    <scope>NUCLEOTIDE SEQUENCE</scope>
</reference>
<dbReference type="InterPro" id="IPR050109">
    <property type="entry name" value="HTH-type_TetR-like_transc_reg"/>
</dbReference>
<dbReference type="InterPro" id="IPR009057">
    <property type="entry name" value="Homeodomain-like_sf"/>
</dbReference>
<dbReference type="GO" id="GO:0000976">
    <property type="term" value="F:transcription cis-regulatory region binding"/>
    <property type="evidence" value="ECO:0007669"/>
    <property type="project" value="TreeGrafter"/>
</dbReference>
<organism evidence="5">
    <name type="scientific">freshwater metagenome</name>
    <dbReference type="NCBI Taxonomy" id="449393"/>
    <lineage>
        <taxon>unclassified sequences</taxon>
        <taxon>metagenomes</taxon>
        <taxon>ecological metagenomes</taxon>
    </lineage>
</organism>
<dbReference type="EMBL" id="CAFBNL010000049">
    <property type="protein sequence ID" value="CAB4954994.1"/>
    <property type="molecule type" value="Genomic_DNA"/>
</dbReference>
<keyword evidence="1" id="KW-0805">Transcription regulation</keyword>